<dbReference type="AlphaFoldDB" id="A0A0M4F4H1"/>
<protein>
    <submittedName>
        <fullName evidence="1">CG42823</fullName>
    </submittedName>
</protein>
<feature type="non-terminal residue" evidence="1">
    <location>
        <position position="1"/>
    </location>
</feature>
<evidence type="ECO:0000313" key="1">
    <source>
        <dbReference type="EMBL" id="ALC46282.1"/>
    </source>
</evidence>
<evidence type="ECO:0000313" key="2">
    <source>
        <dbReference type="Proteomes" id="UP000494163"/>
    </source>
</evidence>
<gene>
    <name evidence="1" type="ORF">Dbus_chr3Rg1032</name>
</gene>
<sequence>CARTCNKLFKCDPFYVSPVYSIINGVCRLFNNHCVFGTINCDRINQCLKPYEATTKEECQKACPRMCLMGGSGVCATFYYFNNKGVRIEVKRSFENQCILDSYCCATD</sequence>
<dbReference type="EMBL" id="CP012526">
    <property type="protein sequence ID" value="ALC46282.1"/>
    <property type="molecule type" value="Genomic_DNA"/>
</dbReference>
<proteinExistence type="predicted"/>
<feature type="non-terminal residue" evidence="1">
    <location>
        <position position="108"/>
    </location>
</feature>
<name>A0A0M4F4H1_DROBS</name>
<dbReference type="Proteomes" id="UP000494163">
    <property type="component" value="Chromosome 3R"/>
</dbReference>
<reference evidence="1 2" key="1">
    <citation type="submission" date="2015-08" db="EMBL/GenBank/DDBJ databases">
        <title>Ancestral chromatin configuration constrains chromatin evolution on differentiating sex chromosomes in Drosophila.</title>
        <authorList>
            <person name="Zhou Q."/>
            <person name="Bachtrog D."/>
        </authorList>
    </citation>
    <scope>NUCLEOTIDE SEQUENCE [LARGE SCALE GENOMIC DNA]</scope>
    <source>
        <tissue evidence="1">Whole larvae</tissue>
    </source>
</reference>
<dbReference type="OMA" id="ANCQRAN"/>
<organism evidence="1 2">
    <name type="scientific">Drosophila busckii</name>
    <name type="common">Fruit fly</name>
    <dbReference type="NCBI Taxonomy" id="30019"/>
    <lineage>
        <taxon>Eukaryota</taxon>
        <taxon>Metazoa</taxon>
        <taxon>Ecdysozoa</taxon>
        <taxon>Arthropoda</taxon>
        <taxon>Hexapoda</taxon>
        <taxon>Insecta</taxon>
        <taxon>Pterygota</taxon>
        <taxon>Neoptera</taxon>
        <taxon>Endopterygota</taxon>
        <taxon>Diptera</taxon>
        <taxon>Brachycera</taxon>
        <taxon>Muscomorpha</taxon>
        <taxon>Ephydroidea</taxon>
        <taxon>Drosophilidae</taxon>
        <taxon>Drosophila</taxon>
    </lineage>
</organism>
<accession>A0A0M4F4H1</accession>
<keyword evidence="2" id="KW-1185">Reference proteome</keyword>
<dbReference type="OrthoDB" id="7886846at2759"/>